<evidence type="ECO:0000256" key="5">
    <source>
        <dbReference type="ARBA" id="ARBA00022840"/>
    </source>
</evidence>
<evidence type="ECO:0000256" key="3">
    <source>
        <dbReference type="ARBA" id="ARBA00022741"/>
    </source>
</evidence>
<evidence type="ECO:0000259" key="7">
    <source>
        <dbReference type="Pfam" id="PF08544"/>
    </source>
</evidence>
<evidence type="ECO:0000256" key="1">
    <source>
        <dbReference type="ARBA" id="ARBA00006566"/>
    </source>
</evidence>
<name>A0A0D2X524_CAPO3</name>
<dbReference type="InterPro" id="IPR000705">
    <property type="entry name" value="Galactokinase"/>
</dbReference>
<dbReference type="Pfam" id="PF10509">
    <property type="entry name" value="GalKase_gal_bdg"/>
    <property type="match status" value="1"/>
</dbReference>
<dbReference type="PANTHER" id="PTHR10457">
    <property type="entry name" value="MEVALONATE KINASE/GALACTOKINASE"/>
    <property type="match status" value="1"/>
</dbReference>
<gene>
    <name evidence="9" type="ORF">CAOG_007546</name>
</gene>
<dbReference type="PIRSF" id="PIRSF000530">
    <property type="entry name" value="Galactokinase"/>
    <property type="match status" value="1"/>
</dbReference>
<keyword evidence="5" id="KW-0067">ATP-binding</keyword>
<dbReference type="PRINTS" id="PR00959">
    <property type="entry name" value="MEVGALKINASE"/>
</dbReference>
<dbReference type="InterPro" id="IPR036554">
    <property type="entry name" value="GHMP_kinase_C_sf"/>
</dbReference>
<dbReference type="PROSITE" id="PS00627">
    <property type="entry name" value="GHMP_KINASES_ATP"/>
    <property type="match status" value="1"/>
</dbReference>
<protein>
    <submittedName>
        <fullName evidence="9">Galactokinase</fullName>
    </submittedName>
</protein>
<dbReference type="InterPro" id="IPR006203">
    <property type="entry name" value="GHMP_knse_ATP-bd_CS"/>
</dbReference>
<dbReference type="InterPro" id="IPR013750">
    <property type="entry name" value="GHMP_kinase_C_dom"/>
</dbReference>
<dbReference type="InterPro" id="IPR020568">
    <property type="entry name" value="Ribosomal_Su5_D2-typ_SF"/>
</dbReference>
<accession>A0A0D2X524</accession>
<dbReference type="SUPFAM" id="SSF54211">
    <property type="entry name" value="Ribosomal protein S5 domain 2-like"/>
    <property type="match status" value="1"/>
</dbReference>
<dbReference type="RefSeq" id="XP_004343420.2">
    <property type="nucleotide sequence ID" value="XM_004343370.2"/>
</dbReference>
<evidence type="ECO:0000313" key="10">
    <source>
        <dbReference type="Proteomes" id="UP000008743"/>
    </source>
</evidence>
<dbReference type="FunCoup" id="A0A0D2X524">
    <property type="interactions" value="279"/>
</dbReference>
<dbReference type="InParanoid" id="A0A0D2X524"/>
<feature type="domain" description="GHMP kinase N-terminal" evidence="6">
    <location>
        <begin position="120"/>
        <end position="207"/>
    </location>
</feature>
<comment type="similarity">
    <text evidence="1">Belongs to the GHMP kinase family. GalK subfamily.</text>
</comment>
<dbReference type="Gene3D" id="3.30.230.10">
    <property type="match status" value="1"/>
</dbReference>
<proteinExistence type="inferred from homology"/>
<dbReference type="PRINTS" id="PR00473">
    <property type="entry name" value="GALCTOKINASE"/>
</dbReference>
<dbReference type="GO" id="GO:0006012">
    <property type="term" value="P:galactose metabolic process"/>
    <property type="evidence" value="ECO:0007669"/>
    <property type="project" value="InterPro"/>
</dbReference>
<evidence type="ECO:0000313" key="9">
    <source>
        <dbReference type="EMBL" id="KJE97064.1"/>
    </source>
</evidence>
<dbReference type="PROSITE" id="PS00106">
    <property type="entry name" value="GALACTOKINASE"/>
    <property type="match status" value="1"/>
</dbReference>
<dbReference type="Gene3D" id="3.30.70.3170">
    <property type="match status" value="1"/>
</dbReference>
<sequence>MSIPVPTVHSLGDVYSSDALSAQKGRYDQIRTAFASAFDGAVPDFYARAPGRVNLIGEHVDYSGYGVLPMAIAQDIVVAVAIAKTPGTQCTIANTNPKHAKFSFDGANIVIDTKKHHWGNYAMAGYKGITEALGLTSPRSLYLMVDGVIPAGAGLSSSSALVCCIALAVARGHDKVLTKLEFAEICTKCERYIGTEGGGMDQSISFMANQGAAMNIEFGPLRAFPVKLPDGAAFVVADSSVVSEKQVTAATNFNLRVVECRLSALLLAKLGGVQNWQEARTILRAQNALNASFDAMLALVSKHFHPHDYSLTELSGLFGLPESEIVSSFMSASTVEARSFRLFQRVSHVLQEASRTAQFKTVCDTAPDATTALAKLGQLMNDSHTSCRDLYECSCEELDDLTSICRQQGALGSRLTGAGWGGCCVSLVPSDKVDAFVANVKRLYFERKGIANGLIFASPPGCGAAIVASDAVSK</sequence>
<dbReference type="InterPro" id="IPR019539">
    <property type="entry name" value="GalKase_N"/>
</dbReference>
<dbReference type="Gene3D" id="1.20.1440.340">
    <property type="match status" value="1"/>
</dbReference>
<dbReference type="InterPro" id="IPR006206">
    <property type="entry name" value="Mevalonate/galactokinase"/>
</dbReference>
<organism evidence="9 10">
    <name type="scientific">Capsaspora owczarzaki (strain ATCC 30864)</name>
    <dbReference type="NCBI Taxonomy" id="595528"/>
    <lineage>
        <taxon>Eukaryota</taxon>
        <taxon>Filasterea</taxon>
        <taxon>Capsaspora</taxon>
    </lineage>
</organism>
<dbReference type="InterPro" id="IPR006204">
    <property type="entry name" value="GHMP_kinase_N_dom"/>
</dbReference>
<dbReference type="OrthoDB" id="187738at2759"/>
<dbReference type="SUPFAM" id="SSF55060">
    <property type="entry name" value="GHMP Kinase, C-terminal domain"/>
    <property type="match status" value="1"/>
</dbReference>
<dbReference type="GO" id="GO:0005829">
    <property type="term" value="C:cytosol"/>
    <property type="evidence" value="ECO:0007669"/>
    <property type="project" value="TreeGrafter"/>
</dbReference>
<evidence type="ECO:0000259" key="8">
    <source>
        <dbReference type="Pfam" id="PF10509"/>
    </source>
</evidence>
<keyword evidence="10" id="KW-1185">Reference proteome</keyword>
<keyword evidence="2" id="KW-0808">Transferase</keyword>
<feature type="domain" description="Galactokinase N-terminal" evidence="8">
    <location>
        <begin position="33"/>
        <end position="81"/>
    </location>
</feature>
<dbReference type="NCBIfam" id="TIGR00131">
    <property type="entry name" value="gal_kin"/>
    <property type="match status" value="1"/>
</dbReference>
<dbReference type="InterPro" id="IPR019741">
    <property type="entry name" value="Galactokinase_CS"/>
</dbReference>
<dbReference type="Pfam" id="PF08544">
    <property type="entry name" value="GHMP_kinases_C"/>
    <property type="match status" value="1"/>
</dbReference>
<dbReference type="GO" id="GO:0004335">
    <property type="term" value="F:galactokinase activity"/>
    <property type="evidence" value="ECO:0007669"/>
    <property type="project" value="InterPro"/>
</dbReference>
<keyword evidence="4 9" id="KW-0418">Kinase</keyword>
<dbReference type="PhylomeDB" id="A0A0D2X524"/>
<dbReference type="InterPro" id="IPR014721">
    <property type="entry name" value="Ribsml_uS5_D2-typ_fold_subgr"/>
</dbReference>
<evidence type="ECO:0000256" key="4">
    <source>
        <dbReference type="ARBA" id="ARBA00022777"/>
    </source>
</evidence>
<dbReference type="Proteomes" id="UP000008743">
    <property type="component" value="Unassembled WGS sequence"/>
</dbReference>
<feature type="domain" description="GHMP kinase C-terminal" evidence="7">
    <location>
        <begin position="373"/>
        <end position="443"/>
    </location>
</feature>
<dbReference type="GO" id="GO:0005524">
    <property type="term" value="F:ATP binding"/>
    <property type="evidence" value="ECO:0007669"/>
    <property type="project" value="UniProtKB-KW"/>
</dbReference>
<dbReference type="PANTHER" id="PTHR10457:SF7">
    <property type="entry name" value="GALACTOKINASE-RELATED"/>
    <property type="match status" value="1"/>
</dbReference>
<dbReference type="EMBL" id="KE346373">
    <property type="protein sequence ID" value="KJE97064.1"/>
    <property type="molecule type" value="Genomic_DNA"/>
</dbReference>
<evidence type="ECO:0000256" key="2">
    <source>
        <dbReference type="ARBA" id="ARBA00022679"/>
    </source>
</evidence>
<dbReference type="AlphaFoldDB" id="A0A0D2X524"/>
<reference evidence="10" key="1">
    <citation type="submission" date="2011-02" db="EMBL/GenBank/DDBJ databases">
        <title>The Genome Sequence of Capsaspora owczarzaki ATCC 30864.</title>
        <authorList>
            <person name="Russ C."/>
            <person name="Cuomo C."/>
            <person name="Burger G."/>
            <person name="Gray M.W."/>
            <person name="Holland P.W.H."/>
            <person name="King N."/>
            <person name="Lang F.B.F."/>
            <person name="Roger A.J."/>
            <person name="Ruiz-Trillo I."/>
            <person name="Young S.K."/>
            <person name="Zeng Q."/>
            <person name="Gargeya S."/>
            <person name="Alvarado L."/>
            <person name="Berlin A."/>
            <person name="Chapman S.B."/>
            <person name="Chen Z."/>
            <person name="Freedman E."/>
            <person name="Gellesch M."/>
            <person name="Goldberg J."/>
            <person name="Griggs A."/>
            <person name="Gujja S."/>
            <person name="Heilman E."/>
            <person name="Heiman D."/>
            <person name="Howarth C."/>
            <person name="Mehta T."/>
            <person name="Neiman D."/>
            <person name="Pearson M."/>
            <person name="Roberts A."/>
            <person name="Saif S."/>
            <person name="Shea T."/>
            <person name="Shenoy N."/>
            <person name="Sisk P."/>
            <person name="Stolte C."/>
            <person name="Sykes S."/>
            <person name="White J."/>
            <person name="Yandava C."/>
            <person name="Haas B."/>
            <person name="Nusbaum C."/>
            <person name="Birren B."/>
        </authorList>
    </citation>
    <scope>NUCLEOTIDE SEQUENCE</scope>
    <source>
        <strain evidence="10">ATCC 30864</strain>
    </source>
</reference>
<dbReference type="Pfam" id="PF00288">
    <property type="entry name" value="GHMP_kinases_N"/>
    <property type="match status" value="1"/>
</dbReference>
<evidence type="ECO:0000259" key="6">
    <source>
        <dbReference type="Pfam" id="PF00288"/>
    </source>
</evidence>
<dbReference type="STRING" id="595528.A0A0D2X524"/>
<keyword evidence="3" id="KW-0547">Nucleotide-binding</keyword>